<keyword evidence="2" id="KW-1185">Reference proteome</keyword>
<proteinExistence type="predicted"/>
<gene>
    <name evidence="1" type="ORF">ACFX5D_01375</name>
</gene>
<comment type="caution">
    <text evidence="1">The sequence shown here is derived from an EMBL/GenBank/DDBJ whole genome shotgun (WGS) entry which is preliminary data.</text>
</comment>
<evidence type="ECO:0000313" key="2">
    <source>
        <dbReference type="Proteomes" id="UP001600039"/>
    </source>
</evidence>
<dbReference type="Proteomes" id="UP001600039">
    <property type="component" value="Unassembled WGS sequence"/>
</dbReference>
<name>A0ABW6HHX1_9FLAO</name>
<sequence length="447" mass="52562">MVDYVNIELLNIDIEKLLQSKILNFKGEISISTGEENLNILVAKYHFCEIKIKTIVPDEEHKNDPIRYRVTLTGSVHKLWNELNGIKAPNYNEKTYTGYNGNDFTINDIVKVREHLEHLLDFNSNQMVFHGVEFGVNPTPNFNPKLYVKGLLYHRDVLFDFTHNNNSAQADHQRWKFKIYNKSIQYGMSYYVSRVELKITRMIEIKSTGIKTFADINENTIKKATEVLLNRFDELMHYDYTIDKSKLSKTDLKNIKEYSNPRYWIYDIKPNRRDRPKQNLKSITLKYSDNLHQQIRTKIIEKCVIINRLSESSNCVINNTSSIQFDLTQNTPKNGKKIYSKNDKVKNAICPVTGLNLCNEKEGTKYALTTTLQKFKESDPETFEVVRIYLLSKFRSRPKFEQSEISHLAKQIRNIYYNPFKIKQKGYNQPVHYFQYSQLNFLNILGI</sequence>
<dbReference type="RefSeq" id="WP_379856482.1">
    <property type="nucleotide sequence ID" value="NZ_JBHZQA010000001.1"/>
</dbReference>
<evidence type="ECO:0000313" key="1">
    <source>
        <dbReference type="EMBL" id="MFE3846617.1"/>
    </source>
</evidence>
<dbReference type="EMBL" id="JBHZQA010000001">
    <property type="protein sequence ID" value="MFE3846617.1"/>
    <property type="molecule type" value="Genomic_DNA"/>
</dbReference>
<organism evidence="1 2">
    <name type="scientific">Flavobacterium fructosi</name>
    <dbReference type="NCBI Taxonomy" id="3230416"/>
    <lineage>
        <taxon>Bacteria</taxon>
        <taxon>Pseudomonadati</taxon>
        <taxon>Bacteroidota</taxon>
        <taxon>Flavobacteriia</taxon>
        <taxon>Flavobacteriales</taxon>
        <taxon>Flavobacteriaceae</taxon>
        <taxon>Flavobacterium</taxon>
    </lineage>
</organism>
<reference evidence="1 2" key="1">
    <citation type="submission" date="2024-06" db="EMBL/GenBank/DDBJ databases">
        <title>Flavobacterium spp. isolated from glacier.</title>
        <authorList>
            <person name="Han D."/>
        </authorList>
    </citation>
    <scope>NUCLEOTIDE SEQUENCE [LARGE SCALE GENOMIC DNA]</scope>
    <source>
        <strain evidence="1 2">LB3P45</strain>
    </source>
</reference>
<accession>A0ABW6HHX1</accession>
<protein>
    <submittedName>
        <fullName evidence="1">Uncharacterized protein</fullName>
    </submittedName>
</protein>